<dbReference type="GO" id="GO:0050660">
    <property type="term" value="F:flavin adenine dinucleotide binding"/>
    <property type="evidence" value="ECO:0007669"/>
    <property type="project" value="InterPro"/>
</dbReference>
<name>A0A6G0TNX6_APHGL</name>
<keyword evidence="2" id="KW-1133">Transmembrane helix</keyword>
<feature type="domain" description="Glucose-methanol-choline oxidoreductase N-terminal" evidence="3">
    <location>
        <begin position="1241"/>
        <end position="1255"/>
    </location>
</feature>
<reference evidence="4 5" key="1">
    <citation type="submission" date="2019-08" db="EMBL/GenBank/DDBJ databases">
        <title>The genome of the soybean aphid Biotype 1, its phylome, world population structure and adaptation to the North American continent.</title>
        <authorList>
            <person name="Giordano R."/>
            <person name="Donthu R.K."/>
            <person name="Hernandez A.G."/>
            <person name="Wright C.L."/>
            <person name="Zimin A.V."/>
        </authorList>
    </citation>
    <scope>NUCLEOTIDE SEQUENCE [LARGE SCALE GENOMIC DNA]</scope>
    <source>
        <tissue evidence="4">Whole aphids</tissue>
    </source>
</reference>
<feature type="domain" description="Glucose-methanol-choline oxidoreductase N-terminal" evidence="3">
    <location>
        <begin position="593"/>
        <end position="607"/>
    </location>
</feature>
<protein>
    <recommendedName>
        <fullName evidence="3">Glucose-methanol-choline oxidoreductase N-terminal domain-containing protein</fullName>
    </recommendedName>
</protein>
<gene>
    <name evidence="4" type="ORF">AGLY_007908</name>
</gene>
<comment type="caution">
    <text evidence="4">The sequence shown here is derived from an EMBL/GenBank/DDBJ whole genome shotgun (WGS) entry which is preliminary data.</text>
</comment>
<dbReference type="Proteomes" id="UP000475862">
    <property type="component" value="Unassembled WGS sequence"/>
</dbReference>
<sequence length="1549" mass="173724">MRYRMILFFVFVSNAFKSIVNYYIYLYYCILTGIFYNIAIVELYYIDFLCKTIREFLEFARAFNCNVNLIFKKTIQSTKMHRNQTLSWYFKEVKAENTQYFSKLCRKISLSIECRFTTSSAEFPPLFESGLSYLAETFKWESREPINREKVLPEYDFIVTGAGSAGSVVASRLFEVGFEGNQCYFPRGKVMGSSSILNYMIYTRGNRKDYDDWVDMGWDYGSILRLIRVIMEKNELLSVTDVPYKTPIAKAFVETGSNIGLPVIDVSKEVKVHDLHFVNSDAGRPCLKKNVILSFERRFTTTSSNRFPPLFESGLKYLGETIEWESQEPINRETVLPEYDFIVVGAGSAGSVVASRLSEIKNWQVLLIEAGQHATHLMDIPLIAPLWQFSSINWNYKTVKMNNSCLGFEGSRCKFPRGKVMGGSSILNYMIYTRGNRKDYDDWADMGNTGWDYGSILKYFIKSENANMSQAESDYHGQNGLLSVTEVPYRTPIAKAFVEAGSQIGLPVADVNGEKQIGVNYLQTTMKNGRRWSTNTAFLFPAKRRPNLHVKKLSTVTRILIDEVTKRAIGVEFVSKRMKYRVFARKEVIVSGGSINSPQLLMLSGIGPKQHLADNRIPLVKDLPVGENLMDHVSLGGLAVTVNDTVSIRLQKVIDDPNNLNDLLQNHNGVYTIPGGTEALIFADADRPNSADGRTNLELLLVTGLYSSYELLPKLCGMTSEVYNAVYRETEGMDGFLVFPMVMRPKSKGRVWLRDANPFHHPLIDPNYFADETDLDVIVAGVRLLQRMLRTGPMKSLDAKILDTPFPGCRQHVFDTDAYWKCAARQISFTIYHLSGTCKMGPASDPTAVVDPRLRVHGVRGLRVVDASIMPEVPAAHTNAPTIMIAEKASGMIKEDWGTRITRLLSYTKNICHMFDITDIMEISQWWNSVIVYDGIESMCSSVVIAQSSPSSSFYPPLFESALKFLGETLEWESKETIDQANVLPEYDFIIVGAGSAGSVVASRLSEVKKWKVLLIEAGQHATHLMDVPLAAPFLQFSSINWKYKTVPMNNSCLGFEGNRCKFPRGKVMGGSSILNYMIYTRGNRKDYDDWADMGNTGWDYNSVFKYFIKSEYANVSHAEPSYHGRNGLLSVSNVPFKSPIAKAFVEAGSQIGLPVIDVNGEKQIGINYLQTTMKNGYRHSTNTAFLFPAKKRSNLHVKKLSMVTRILIDGSTKKAIGVEFVRGGKKTRVYARKEVIVSGGAINTPQLLMLSGIGPKQHLADNRIPLVKDLPVGENLMDHVSLGGLAVMVNDTVSIRLHKVFDDPNILYDFLQNHNGIYTVPGGPEALSFTDADRPNSADGRANLELLLVGGLYSSHELMPKLCGMRPEVYDAVYRATEGMDGFLVFPMVMRPKSKGRVWLRDANPFHHPLIDPNYFADETDLDVIVAGVRLLQRMLRTGPMKSLDAKVLDTPFPGCAQLEFDTDAYWKCAARQISFTIYHLSGTCKMGPESDPTAVVDPRLRVHGVQGLRVVDASIMPEIPAAHTNAPTIMIAEKASDMIKEDWELQL</sequence>
<dbReference type="PANTHER" id="PTHR11552">
    <property type="entry name" value="GLUCOSE-METHANOL-CHOLINE GMC OXIDOREDUCTASE"/>
    <property type="match status" value="1"/>
</dbReference>
<dbReference type="Pfam" id="PF00732">
    <property type="entry name" value="GMC_oxred_N"/>
    <property type="match status" value="3"/>
</dbReference>
<dbReference type="PROSITE" id="PS00624">
    <property type="entry name" value="GMC_OXRED_2"/>
    <property type="match status" value="2"/>
</dbReference>
<dbReference type="Gene3D" id="3.30.560.10">
    <property type="entry name" value="Glucose Oxidase, domain 3"/>
    <property type="match status" value="2"/>
</dbReference>
<dbReference type="SUPFAM" id="SSF51905">
    <property type="entry name" value="FAD/NAD(P)-binding domain"/>
    <property type="match status" value="3"/>
</dbReference>
<evidence type="ECO:0000256" key="2">
    <source>
        <dbReference type="SAM" id="Phobius"/>
    </source>
</evidence>
<keyword evidence="2" id="KW-0472">Membrane</keyword>
<dbReference type="SUPFAM" id="SSF54373">
    <property type="entry name" value="FAD-linked reductases, C-terminal domain"/>
    <property type="match status" value="2"/>
</dbReference>
<proteinExistence type="inferred from homology"/>
<evidence type="ECO:0000313" key="5">
    <source>
        <dbReference type="Proteomes" id="UP000475862"/>
    </source>
</evidence>
<dbReference type="InterPro" id="IPR000172">
    <property type="entry name" value="GMC_OxRdtase_N"/>
</dbReference>
<dbReference type="Gene3D" id="3.50.50.60">
    <property type="entry name" value="FAD/NAD(P)-binding domain"/>
    <property type="match status" value="4"/>
</dbReference>
<dbReference type="InterPro" id="IPR036188">
    <property type="entry name" value="FAD/NAD-bd_sf"/>
</dbReference>
<organism evidence="4 5">
    <name type="scientific">Aphis glycines</name>
    <name type="common">Soybean aphid</name>
    <dbReference type="NCBI Taxonomy" id="307491"/>
    <lineage>
        <taxon>Eukaryota</taxon>
        <taxon>Metazoa</taxon>
        <taxon>Ecdysozoa</taxon>
        <taxon>Arthropoda</taxon>
        <taxon>Hexapoda</taxon>
        <taxon>Insecta</taxon>
        <taxon>Pterygota</taxon>
        <taxon>Neoptera</taxon>
        <taxon>Paraneoptera</taxon>
        <taxon>Hemiptera</taxon>
        <taxon>Sternorrhyncha</taxon>
        <taxon>Aphidomorpha</taxon>
        <taxon>Aphidoidea</taxon>
        <taxon>Aphididae</taxon>
        <taxon>Aphidini</taxon>
        <taxon>Aphis</taxon>
        <taxon>Aphis</taxon>
    </lineage>
</organism>
<dbReference type="PANTHER" id="PTHR11552:SF158">
    <property type="entry name" value="GH23626P-RELATED"/>
    <property type="match status" value="1"/>
</dbReference>
<keyword evidence="5" id="KW-1185">Reference proteome</keyword>
<dbReference type="EMBL" id="VYZN01000025">
    <property type="protein sequence ID" value="KAE9536007.1"/>
    <property type="molecule type" value="Genomic_DNA"/>
</dbReference>
<feature type="transmembrane region" description="Helical" evidence="2">
    <location>
        <begin position="25"/>
        <end position="46"/>
    </location>
</feature>
<comment type="similarity">
    <text evidence="1">Belongs to the GMC oxidoreductase family.</text>
</comment>
<dbReference type="OrthoDB" id="269227at2759"/>
<evidence type="ECO:0000259" key="3">
    <source>
        <dbReference type="PROSITE" id="PS00624"/>
    </source>
</evidence>
<dbReference type="Pfam" id="PF05199">
    <property type="entry name" value="GMC_oxred_C"/>
    <property type="match status" value="2"/>
</dbReference>
<evidence type="ECO:0000313" key="4">
    <source>
        <dbReference type="EMBL" id="KAE9536007.1"/>
    </source>
</evidence>
<evidence type="ECO:0000256" key="1">
    <source>
        <dbReference type="ARBA" id="ARBA00010790"/>
    </source>
</evidence>
<feature type="non-terminal residue" evidence="4">
    <location>
        <position position="1549"/>
    </location>
</feature>
<dbReference type="GO" id="GO:0016614">
    <property type="term" value="F:oxidoreductase activity, acting on CH-OH group of donors"/>
    <property type="evidence" value="ECO:0007669"/>
    <property type="project" value="InterPro"/>
</dbReference>
<accession>A0A6G0TNX6</accession>
<keyword evidence="2" id="KW-0812">Transmembrane</keyword>
<dbReference type="InterPro" id="IPR012132">
    <property type="entry name" value="GMC_OxRdtase"/>
</dbReference>
<dbReference type="InterPro" id="IPR007867">
    <property type="entry name" value="GMC_OxRtase_C"/>
</dbReference>